<keyword evidence="2" id="KW-1003">Cell membrane</keyword>
<evidence type="ECO:0000313" key="8">
    <source>
        <dbReference type="Proteomes" id="UP000751224"/>
    </source>
</evidence>
<evidence type="ECO:0000256" key="6">
    <source>
        <dbReference type="SAM" id="Phobius"/>
    </source>
</evidence>
<evidence type="ECO:0000256" key="4">
    <source>
        <dbReference type="ARBA" id="ARBA00022989"/>
    </source>
</evidence>
<dbReference type="RefSeq" id="WP_297669227.1">
    <property type="nucleotide sequence ID" value="NZ_JAGZCC010000007.1"/>
</dbReference>
<evidence type="ECO:0000256" key="2">
    <source>
        <dbReference type="ARBA" id="ARBA00022475"/>
    </source>
</evidence>
<evidence type="ECO:0000256" key="3">
    <source>
        <dbReference type="ARBA" id="ARBA00022692"/>
    </source>
</evidence>
<dbReference type="Proteomes" id="UP000751224">
    <property type="component" value="Unassembled WGS sequence"/>
</dbReference>
<dbReference type="Pfam" id="PF01943">
    <property type="entry name" value="Polysacc_synt"/>
    <property type="match status" value="1"/>
</dbReference>
<comment type="caution">
    <text evidence="7">The sequence shown here is derived from an EMBL/GenBank/DDBJ whole genome shotgun (WGS) entry which is preliminary data.</text>
</comment>
<keyword evidence="3 6" id="KW-0812">Transmembrane</keyword>
<feature type="transmembrane region" description="Helical" evidence="6">
    <location>
        <begin position="265"/>
        <end position="288"/>
    </location>
</feature>
<keyword evidence="4 6" id="KW-1133">Transmembrane helix</keyword>
<keyword evidence="5 6" id="KW-0472">Membrane</keyword>
<dbReference type="PANTHER" id="PTHR30250:SF26">
    <property type="entry name" value="PSMA PROTEIN"/>
    <property type="match status" value="1"/>
</dbReference>
<evidence type="ECO:0000256" key="1">
    <source>
        <dbReference type="ARBA" id="ARBA00004651"/>
    </source>
</evidence>
<feature type="transmembrane region" description="Helical" evidence="6">
    <location>
        <begin position="12"/>
        <end position="29"/>
    </location>
</feature>
<evidence type="ECO:0008006" key="9">
    <source>
        <dbReference type="Google" id="ProtNLM"/>
    </source>
</evidence>
<gene>
    <name evidence="7" type="ORF">KHX14_02010</name>
</gene>
<protein>
    <recommendedName>
        <fullName evidence="9">Polysaccharide biosynthesis protein</fullName>
    </recommendedName>
</protein>
<feature type="transmembrane region" description="Helical" evidence="6">
    <location>
        <begin position="309"/>
        <end position="328"/>
    </location>
</feature>
<feature type="transmembrane region" description="Helical" evidence="6">
    <location>
        <begin position="436"/>
        <end position="456"/>
    </location>
</feature>
<dbReference type="PANTHER" id="PTHR30250">
    <property type="entry name" value="PST FAMILY PREDICTED COLANIC ACID TRANSPORTER"/>
    <property type="match status" value="1"/>
</dbReference>
<feature type="transmembrane region" description="Helical" evidence="6">
    <location>
        <begin position="468"/>
        <end position="488"/>
    </location>
</feature>
<proteinExistence type="predicted"/>
<comment type="subcellular location">
    <subcellularLocation>
        <location evidence="1">Cell membrane</location>
        <topology evidence="1">Multi-pass membrane protein</topology>
    </subcellularLocation>
</comment>
<name>A0A943EEY3_9FIRM</name>
<reference evidence="7" key="1">
    <citation type="submission" date="2021-02" db="EMBL/GenBank/DDBJ databases">
        <title>Infant gut strain persistence is associated with maternal origin, phylogeny, and functional potential including surface adhesion and iron acquisition.</title>
        <authorList>
            <person name="Lou Y.C."/>
        </authorList>
    </citation>
    <scope>NUCLEOTIDE SEQUENCE</scope>
    <source>
        <strain evidence="7">L3_108_000G1_dasL3_108_000G1_metabat.metabat.11</strain>
    </source>
</reference>
<feature type="transmembrane region" description="Helical" evidence="6">
    <location>
        <begin position="186"/>
        <end position="206"/>
    </location>
</feature>
<evidence type="ECO:0000256" key="5">
    <source>
        <dbReference type="ARBA" id="ARBA00023136"/>
    </source>
</evidence>
<feature type="transmembrane region" description="Helical" evidence="6">
    <location>
        <begin position="404"/>
        <end position="424"/>
    </location>
</feature>
<feature type="transmembrane region" description="Helical" evidence="6">
    <location>
        <begin position="128"/>
        <end position="145"/>
    </location>
</feature>
<feature type="transmembrane region" description="Helical" evidence="6">
    <location>
        <begin position="157"/>
        <end position="180"/>
    </location>
</feature>
<organism evidence="7 8">
    <name type="scientific">Thomasclavelia spiroformis</name>
    <dbReference type="NCBI Taxonomy" id="29348"/>
    <lineage>
        <taxon>Bacteria</taxon>
        <taxon>Bacillati</taxon>
        <taxon>Bacillota</taxon>
        <taxon>Erysipelotrichia</taxon>
        <taxon>Erysipelotrichales</taxon>
        <taxon>Coprobacillaceae</taxon>
        <taxon>Thomasclavelia</taxon>
    </lineage>
</organism>
<dbReference type="InterPro" id="IPR002797">
    <property type="entry name" value="Polysacc_synth"/>
</dbReference>
<feature type="transmembrane region" description="Helical" evidence="6">
    <location>
        <begin position="49"/>
        <end position="72"/>
    </location>
</feature>
<sequence>MEKSRTENSLKNVKITFIVYFITMFFQFINRTMFLKFLSIEYLGINGLFSNVLSMLNLAELGIGSAMVYEMYRPCAKNDIDTIKKIMYLYKKIYIIIGIFILIVGSLLTPFLNFFINTPPQNIGNIHYYYLLYVFNIAISYFFTYKRSLIICFQKQYISSITTCVKNVLVCFFQILILFLTKNYTLYLMIQIIFTFLENVVISRIANRMYPYLKDKATLPDSSIINSIKKNVFAMFFHKIGTVIVTGTDNLIITKFVSLTATGLYSNYLIVISALNNLISQIFSSLTASVGNLIVEKNNKQTYYVFKKVFFLNFMLFLFTSVVMNLIFNDFISLWVGEKYTFNNIVVFFISLHYFSGGMRKAVLTFKDAAGLFWNDRYKPIVESIANLIFSIPLTIKFGICGTLLGTIITNIFIAGLIEAYVLYKNCFKINVVHYLFSLIKYYILFFGCMLITIYIGESINFSFFSNIIVKSIVGCLITFVLICIFCFKTNEFKDVIRLIKNKMI</sequence>
<feature type="transmembrane region" description="Helical" evidence="6">
    <location>
        <begin position="232"/>
        <end position="253"/>
    </location>
</feature>
<feature type="transmembrane region" description="Helical" evidence="6">
    <location>
        <begin position="93"/>
        <end position="116"/>
    </location>
</feature>
<accession>A0A943EEY3</accession>
<dbReference type="InterPro" id="IPR050833">
    <property type="entry name" value="Poly_Biosynth_Transport"/>
</dbReference>
<dbReference type="GO" id="GO:0005886">
    <property type="term" value="C:plasma membrane"/>
    <property type="evidence" value="ECO:0007669"/>
    <property type="project" value="UniProtKB-SubCell"/>
</dbReference>
<dbReference type="AlphaFoldDB" id="A0A943EEY3"/>
<evidence type="ECO:0000313" key="7">
    <source>
        <dbReference type="EMBL" id="MBS5587580.1"/>
    </source>
</evidence>
<dbReference type="EMBL" id="JAGZCC010000007">
    <property type="protein sequence ID" value="MBS5587580.1"/>
    <property type="molecule type" value="Genomic_DNA"/>
</dbReference>